<evidence type="ECO:0000259" key="5">
    <source>
        <dbReference type="Pfam" id="PF13404"/>
    </source>
</evidence>
<dbReference type="Pfam" id="PF13404">
    <property type="entry name" value="HTH_AsnC-type"/>
    <property type="match status" value="1"/>
</dbReference>
<protein>
    <recommendedName>
        <fullName evidence="8">AsnC family transcriptional regulator</fullName>
    </recommendedName>
</protein>
<dbReference type="Proteomes" id="UP000027178">
    <property type="component" value="Unassembled WGS sequence"/>
</dbReference>
<evidence type="ECO:0000313" key="7">
    <source>
        <dbReference type="Proteomes" id="UP000027178"/>
    </source>
</evidence>
<evidence type="ECO:0000256" key="2">
    <source>
        <dbReference type="ARBA" id="ARBA00023125"/>
    </source>
</evidence>
<dbReference type="AlphaFoldDB" id="A0A066ZCC2"/>
<dbReference type="PANTHER" id="PTHR30154:SF34">
    <property type="entry name" value="TRANSCRIPTIONAL REGULATOR AZLB"/>
    <property type="match status" value="1"/>
</dbReference>
<dbReference type="SUPFAM" id="SSF46785">
    <property type="entry name" value="Winged helix' DNA-binding domain"/>
    <property type="match status" value="2"/>
</dbReference>
<reference evidence="6 7" key="1">
    <citation type="submission" date="2014-05" db="EMBL/GenBank/DDBJ databases">
        <title>Draft Genome Sequence of Kitasatospora cheerisanensis KCTC 2395.</title>
        <authorList>
            <person name="Nam D.H."/>
        </authorList>
    </citation>
    <scope>NUCLEOTIDE SEQUENCE [LARGE SCALE GENOMIC DNA]</scope>
    <source>
        <strain evidence="6 7">KCTC 2395</strain>
    </source>
</reference>
<dbReference type="SUPFAM" id="SSF54909">
    <property type="entry name" value="Dimeric alpha+beta barrel"/>
    <property type="match status" value="1"/>
</dbReference>
<dbReference type="OrthoDB" id="4050641at2"/>
<proteinExistence type="predicted"/>
<sequence length="333" mass="36192">MTTSDSSEETDRRIACALQLHGRAPWEQIAQVLRLPERSTARRGQRLLESGLVRVVGLLDTQLIGRRAPVLLRLRVETGRAREIAETFSRLAETRTVLALLGSSDHFVELVPKSDDTLRALLFDGMPPQVRSSSSYPVLRFYTGSHEWSGGALTPAEAAALRQPSPVPFGARHGEVSLHPDEQRMVELLAQDGRMSTTRLAGELGVSQATASRRLAGLLEQNVVRVRADVAPSLFGLTTEALLWLNVGYRHLDAVGRALAERPEVMTLVSITGDHQICAHLAVRDPHHLQDFLTGVVGGLDGVGDIDVTVLLETFKRGGFVVPPPRAAAGPRA</sequence>
<feature type="domain" description="Transcription regulator AsnC/Lrp ligand binding" evidence="4">
    <location>
        <begin position="245"/>
        <end position="314"/>
    </location>
</feature>
<dbReference type="EMBL" id="JNBY01000015">
    <property type="protein sequence ID" value="KDN87775.1"/>
    <property type="molecule type" value="Genomic_DNA"/>
</dbReference>
<feature type="domain" description="HTH asnC-type" evidence="5">
    <location>
        <begin position="184"/>
        <end position="218"/>
    </location>
</feature>
<dbReference type="InterPro" id="IPR011008">
    <property type="entry name" value="Dimeric_a/b-barrel"/>
</dbReference>
<evidence type="ECO:0000259" key="4">
    <source>
        <dbReference type="Pfam" id="PF01037"/>
    </source>
</evidence>
<dbReference type="CDD" id="cd00090">
    <property type="entry name" value="HTH_ARSR"/>
    <property type="match status" value="1"/>
</dbReference>
<keyword evidence="3" id="KW-0804">Transcription</keyword>
<evidence type="ECO:0000256" key="1">
    <source>
        <dbReference type="ARBA" id="ARBA00023015"/>
    </source>
</evidence>
<evidence type="ECO:0000256" key="3">
    <source>
        <dbReference type="ARBA" id="ARBA00023163"/>
    </source>
</evidence>
<evidence type="ECO:0008006" key="8">
    <source>
        <dbReference type="Google" id="ProtNLM"/>
    </source>
</evidence>
<dbReference type="InterPro" id="IPR019888">
    <property type="entry name" value="Tscrpt_reg_AsnC-like"/>
</dbReference>
<keyword evidence="1" id="KW-0805">Transcription regulation</keyword>
<evidence type="ECO:0000313" key="6">
    <source>
        <dbReference type="EMBL" id="KDN87775.1"/>
    </source>
</evidence>
<dbReference type="GO" id="GO:0043565">
    <property type="term" value="F:sequence-specific DNA binding"/>
    <property type="evidence" value="ECO:0007669"/>
    <property type="project" value="InterPro"/>
</dbReference>
<name>A0A066ZCC2_9ACTN</name>
<dbReference type="Pfam" id="PF01037">
    <property type="entry name" value="AsnC_trans_reg"/>
    <property type="match status" value="1"/>
</dbReference>
<dbReference type="Pfam" id="PF13412">
    <property type="entry name" value="HTH_24"/>
    <property type="match status" value="1"/>
</dbReference>
<dbReference type="PRINTS" id="PR00033">
    <property type="entry name" value="HTHASNC"/>
</dbReference>
<dbReference type="RefSeq" id="WP_035858406.1">
    <property type="nucleotide sequence ID" value="NZ_KK853997.1"/>
</dbReference>
<dbReference type="InterPro" id="IPR011991">
    <property type="entry name" value="ArsR-like_HTH"/>
</dbReference>
<accession>A0A066ZCC2</accession>
<dbReference type="PATRIC" id="fig|1348663.4.peg.395"/>
<dbReference type="InterPro" id="IPR036388">
    <property type="entry name" value="WH-like_DNA-bd_sf"/>
</dbReference>
<dbReference type="InterPro" id="IPR000485">
    <property type="entry name" value="AsnC-type_HTH_dom"/>
</dbReference>
<dbReference type="InterPro" id="IPR036390">
    <property type="entry name" value="WH_DNA-bd_sf"/>
</dbReference>
<comment type="caution">
    <text evidence="6">The sequence shown here is derived from an EMBL/GenBank/DDBJ whole genome shotgun (WGS) entry which is preliminary data.</text>
</comment>
<dbReference type="GO" id="GO:0005829">
    <property type="term" value="C:cytosol"/>
    <property type="evidence" value="ECO:0007669"/>
    <property type="project" value="TreeGrafter"/>
</dbReference>
<dbReference type="InterPro" id="IPR019887">
    <property type="entry name" value="Tscrpt_reg_AsnC/Lrp_C"/>
</dbReference>
<dbReference type="Gene3D" id="3.30.70.920">
    <property type="match status" value="1"/>
</dbReference>
<dbReference type="SMART" id="SM00344">
    <property type="entry name" value="HTH_ASNC"/>
    <property type="match status" value="2"/>
</dbReference>
<dbReference type="GO" id="GO:0043200">
    <property type="term" value="P:response to amino acid"/>
    <property type="evidence" value="ECO:0007669"/>
    <property type="project" value="TreeGrafter"/>
</dbReference>
<dbReference type="PANTHER" id="PTHR30154">
    <property type="entry name" value="LEUCINE-RESPONSIVE REGULATORY PROTEIN"/>
    <property type="match status" value="1"/>
</dbReference>
<dbReference type="HOGENOM" id="CLU_044190_1_1_11"/>
<dbReference type="Gene3D" id="1.10.10.10">
    <property type="entry name" value="Winged helix-like DNA-binding domain superfamily/Winged helix DNA-binding domain"/>
    <property type="match status" value="2"/>
</dbReference>
<gene>
    <name evidence="6" type="ORF">KCH_04220</name>
</gene>
<dbReference type="eggNOG" id="COG1522">
    <property type="taxonomic scope" value="Bacteria"/>
</dbReference>
<keyword evidence="7" id="KW-1185">Reference proteome</keyword>
<keyword evidence="2" id="KW-0238">DNA-binding</keyword>
<organism evidence="6 7">
    <name type="scientific">Kitasatospora cheerisanensis KCTC 2395</name>
    <dbReference type="NCBI Taxonomy" id="1348663"/>
    <lineage>
        <taxon>Bacteria</taxon>
        <taxon>Bacillati</taxon>
        <taxon>Actinomycetota</taxon>
        <taxon>Actinomycetes</taxon>
        <taxon>Kitasatosporales</taxon>
        <taxon>Streptomycetaceae</taxon>
        <taxon>Kitasatospora</taxon>
    </lineage>
</organism>